<dbReference type="Pfam" id="PF00098">
    <property type="entry name" value="zf-CCHC"/>
    <property type="match status" value="1"/>
</dbReference>
<comment type="caution">
    <text evidence="13">The sequence shown here is derived from an EMBL/GenBank/DDBJ whole genome shotgun (WGS) entry which is preliminary data.</text>
</comment>
<evidence type="ECO:0000256" key="6">
    <source>
        <dbReference type="ARBA" id="ARBA00022801"/>
    </source>
</evidence>
<feature type="domain" description="Integrase catalytic" evidence="12">
    <location>
        <begin position="1017"/>
        <end position="1180"/>
    </location>
</feature>
<organism evidence="13 14">
    <name type="scientific">Parnassius mnemosyne</name>
    <name type="common">clouded apollo</name>
    <dbReference type="NCBI Taxonomy" id="213953"/>
    <lineage>
        <taxon>Eukaryota</taxon>
        <taxon>Metazoa</taxon>
        <taxon>Ecdysozoa</taxon>
        <taxon>Arthropoda</taxon>
        <taxon>Hexapoda</taxon>
        <taxon>Insecta</taxon>
        <taxon>Pterygota</taxon>
        <taxon>Neoptera</taxon>
        <taxon>Endopterygota</taxon>
        <taxon>Lepidoptera</taxon>
        <taxon>Glossata</taxon>
        <taxon>Ditrysia</taxon>
        <taxon>Papilionoidea</taxon>
        <taxon>Papilionidae</taxon>
        <taxon>Parnassiinae</taxon>
        <taxon>Parnassini</taxon>
        <taxon>Parnassius</taxon>
        <taxon>Driopa</taxon>
    </lineage>
</organism>
<dbReference type="Gene3D" id="3.10.10.10">
    <property type="entry name" value="HIV Type 1 Reverse Transcriptase, subunit A, domain 1"/>
    <property type="match status" value="1"/>
</dbReference>
<keyword evidence="14" id="KW-1185">Reference proteome</keyword>
<feature type="domain" description="Reverse transcriptase" evidence="11">
    <location>
        <begin position="471"/>
        <end position="648"/>
    </location>
</feature>
<dbReference type="PROSITE" id="PS50994">
    <property type="entry name" value="INTEGRASE"/>
    <property type="match status" value="1"/>
</dbReference>
<dbReference type="SUPFAM" id="SSF53098">
    <property type="entry name" value="Ribonuclease H-like"/>
    <property type="match status" value="1"/>
</dbReference>
<dbReference type="FunFam" id="3.30.70.270:FF:000100">
    <property type="entry name" value="Uncharacterized protein"/>
    <property type="match status" value="1"/>
</dbReference>
<sequence>MEHARPPTELSLDGSPVGRADAWKRWKAQFNLFLKASGVHKEEGSIQASLLINLIGSDGFDVYETFTFDSEEQREDIEILMKKFDEYFGVQSNITLLRYNFFTRYQETGESIDQYVTALKLLSKNCEFKNLEQELIRDRIVCGIRSTIVRDRLLRTDELTLEKAIKICQADEMSTDSKRVMETGSFGSSASCGPVRVEALAMRGGERRGGGRSGGRGGRRGARAAHGGTATSPCPRCGAQCTDVDSCPAISVKCYVCGNYGHYARMCKCKNSVKKMYEIEVNTEKSNNDDCESFYVSVLMDKTQNKIGGDDWYEVLRGECGFERFKLDTGADINVLCYKRFLTLGFDTEMICNNNKMKLQSFSGDVIPIRGVCHLKWWHKSKMYVLKFAIANINCESVLGRQACSELGLIQRVYGINLVENSDLFEGLGCLPGEYHIVIDKSVKPVVCAPRKVPLGLRDKLLEELNRMTDLGVIRKVTHPTQWVNSIVIAAKKNGTLRICLDPRPLNNAIQRAHFQLPTIKELATKIHGASFFSVLDANSGFWAIKLDDQSSDLCTFSTPFGRYQYLRLPYGLNCASEVFHAKIKQLIEDLDGVDSFIDDIICWGRNKDEHDRRLNALLNRAREINLKFNKDKCRICVEEVTYLGHIFNKNGMKPDLEKVKAIKNMPTPKERKSLERFLGAVNYLSKFIPKYSERIFPLTRLLKKDTEWCWESEQQNAFDLLKYLISKSPVLALYDVSQPAVVSVDASSVALGAVLLQGGRPIEYTSCTLTDTQTRYAQIEKEMLAILFACEKFHQYIYGKSDVLIETDHKPLESIFKKPLDSIPARLQRMILRLQCYDLIVTYKPGKYMYLADTLSRAPIPELYNDKVSDNVLCQVHMIVSNMPVSHKKLSVIKNETLKDNNLKLLMRYINQGWPEYKRDIEDNLKYYWSMRGDLFCVDGVIFKNKQILIPSSLRTEMLKIIHDGHLGIDRCKRRAREVLFWPGISYDIERYVNRCVVCRENSNNSSKEPMIAVSIPNLPWSKIGTDIFQYGKKSYLIIVDYYSCFTEVALLHETTSKSVINVLRENFARYGIPDIAISDNGPQFSSREFKNFAVEWGFEHITSSPNYAQSNGKSERAVQTIKKILKKSIDSGSDFYLNLLSYRNTPRDNLNSPAQLLMGRRLKCRLPVHPDLLKIGHVNNESQHKVMLDKQNKYKMYYDLRAKPLPVLDVGDKVTMIEKNNSKIPGHIIAKAATPRSYFIKTKRGMVYRRNRRHLIKDKTQENRTSAQIVHENKEHNSMTTKTTFTSSENEEYSSNDEYEPTMLNIEVNENYSPPLTRSKVNKNKK</sequence>
<keyword evidence="7" id="KW-0695">RNA-directed DNA polymerase</keyword>
<dbReference type="PROSITE" id="PS50878">
    <property type="entry name" value="RT_POL"/>
    <property type="match status" value="1"/>
</dbReference>
<dbReference type="FunFam" id="3.10.20.370:FF:000001">
    <property type="entry name" value="Retrovirus-related Pol polyprotein from transposon 17.6-like protein"/>
    <property type="match status" value="1"/>
</dbReference>
<feature type="domain" description="CCHC-type" evidence="10">
    <location>
        <begin position="253"/>
        <end position="268"/>
    </location>
</feature>
<evidence type="ECO:0000256" key="5">
    <source>
        <dbReference type="ARBA" id="ARBA00022759"/>
    </source>
</evidence>
<dbReference type="Pfam" id="PF17921">
    <property type="entry name" value="Integrase_H2C2"/>
    <property type="match status" value="1"/>
</dbReference>
<keyword evidence="8" id="KW-0862">Zinc</keyword>
<dbReference type="PANTHER" id="PTHR37984:SF8">
    <property type="entry name" value="CCHC-TYPE DOMAIN-CONTAINING PROTEIN"/>
    <property type="match status" value="1"/>
</dbReference>
<dbReference type="InterPro" id="IPR041588">
    <property type="entry name" value="Integrase_H2C2"/>
</dbReference>
<evidence type="ECO:0000313" key="13">
    <source>
        <dbReference type="EMBL" id="CAK1598952.1"/>
    </source>
</evidence>
<gene>
    <name evidence="13" type="ORF">PARMNEM_LOCUS17888</name>
</gene>
<dbReference type="Gene3D" id="3.30.70.270">
    <property type="match status" value="2"/>
</dbReference>
<dbReference type="GO" id="GO:0008270">
    <property type="term" value="F:zinc ion binding"/>
    <property type="evidence" value="ECO:0007669"/>
    <property type="project" value="UniProtKB-KW"/>
</dbReference>
<dbReference type="InterPro" id="IPR012337">
    <property type="entry name" value="RNaseH-like_sf"/>
</dbReference>
<dbReference type="GO" id="GO:0016787">
    <property type="term" value="F:hydrolase activity"/>
    <property type="evidence" value="ECO:0007669"/>
    <property type="project" value="UniProtKB-KW"/>
</dbReference>
<dbReference type="Pfam" id="PF17917">
    <property type="entry name" value="RT_RNaseH"/>
    <property type="match status" value="1"/>
</dbReference>
<evidence type="ECO:0000256" key="7">
    <source>
        <dbReference type="ARBA" id="ARBA00022918"/>
    </source>
</evidence>
<evidence type="ECO:0000256" key="3">
    <source>
        <dbReference type="ARBA" id="ARBA00022695"/>
    </source>
</evidence>
<evidence type="ECO:0000259" key="11">
    <source>
        <dbReference type="PROSITE" id="PS50878"/>
    </source>
</evidence>
<dbReference type="InterPro" id="IPR001584">
    <property type="entry name" value="Integrase_cat-core"/>
</dbReference>
<keyword evidence="8" id="KW-0479">Metal-binding</keyword>
<dbReference type="Gene3D" id="1.10.340.70">
    <property type="match status" value="1"/>
</dbReference>
<keyword evidence="4" id="KW-0540">Nuclease</keyword>
<reference evidence="13 14" key="1">
    <citation type="submission" date="2023-11" db="EMBL/GenBank/DDBJ databases">
        <authorList>
            <person name="Hedman E."/>
            <person name="Englund M."/>
            <person name="Stromberg M."/>
            <person name="Nyberg Akerstrom W."/>
            <person name="Nylinder S."/>
            <person name="Jareborg N."/>
            <person name="Kallberg Y."/>
            <person name="Kronander E."/>
        </authorList>
    </citation>
    <scope>NUCLEOTIDE SEQUENCE [LARGE SCALE GENOMIC DNA]</scope>
</reference>
<dbReference type="GO" id="GO:0003964">
    <property type="term" value="F:RNA-directed DNA polymerase activity"/>
    <property type="evidence" value="ECO:0007669"/>
    <property type="project" value="UniProtKB-KW"/>
</dbReference>
<evidence type="ECO:0000256" key="1">
    <source>
        <dbReference type="ARBA" id="ARBA00012493"/>
    </source>
</evidence>
<dbReference type="EC" id="2.7.7.49" evidence="1"/>
<dbReference type="Pfam" id="PF00665">
    <property type="entry name" value="rve"/>
    <property type="match status" value="1"/>
</dbReference>
<dbReference type="InterPro" id="IPR043502">
    <property type="entry name" value="DNA/RNA_pol_sf"/>
</dbReference>
<feature type="region of interest" description="Disordered" evidence="9">
    <location>
        <begin position="1277"/>
        <end position="1328"/>
    </location>
</feature>
<dbReference type="CDD" id="cd09274">
    <property type="entry name" value="RNase_HI_RT_Ty3"/>
    <property type="match status" value="1"/>
</dbReference>
<dbReference type="PROSITE" id="PS50158">
    <property type="entry name" value="ZF_CCHC"/>
    <property type="match status" value="1"/>
</dbReference>
<dbReference type="GO" id="GO:0003676">
    <property type="term" value="F:nucleic acid binding"/>
    <property type="evidence" value="ECO:0007669"/>
    <property type="project" value="InterPro"/>
</dbReference>
<dbReference type="Gene3D" id="3.30.420.10">
    <property type="entry name" value="Ribonuclease H-like superfamily/Ribonuclease H"/>
    <property type="match status" value="1"/>
</dbReference>
<evidence type="ECO:0000256" key="9">
    <source>
        <dbReference type="SAM" id="MobiDB-lite"/>
    </source>
</evidence>
<proteinExistence type="predicted"/>
<dbReference type="InterPro" id="IPR001878">
    <property type="entry name" value="Znf_CCHC"/>
</dbReference>
<dbReference type="InterPro" id="IPR041373">
    <property type="entry name" value="RT_RNaseH"/>
</dbReference>
<dbReference type="Pfam" id="PF00078">
    <property type="entry name" value="RVT_1"/>
    <property type="match status" value="1"/>
</dbReference>
<dbReference type="FunFam" id="1.10.340.70:FF:000003">
    <property type="entry name" value="Protein CBG25708"/>
    <property type="match status" value="1"/>
</dbReference>
<evidence type="ECO:0000259" key="10">
    <source>
        <dbReference type="PROSITE" id="PS50158"/>
    </source>
</evidence>
<keyword evidence="2" id="KW-0808">Transferase</keyword>
<keyword evidence="6" id="KW-0378">Hydrolase</keyword>
<protein>
    <recommendedName>
        <fullName evidence="1">RNA-directed DNA polymerase</fullName>
        <ecNumber evidence="1">2.7.7.49</ecNumber>
    </recommendedName>
</protein>
<evidence type="ECO:0000313" key="14">
    <source>
        <dbReference type="Proteomes" id="UP001314205"/>
    </source>
</evidence>
<evidence type="ECO:0000256" key="4">
    <source>
        <dbReference type="ARBA" id="ARBA00022722"/>
    </source>
</evidence>
<dbReference type="InterPro" id="IPR043128">
    <property type="entry name" value="Rev_trsase/Diguanyl_cyclase"/>
</dbReference>
<feature type="region of interest" description="Disordered" evidence="9">
    <location>
        <begin position="203"/>
        <end position="232"/>
    </location>
</feature>
<keyword evidence="3" id="KW-0548">Nucleotidyltransferase</keyword>
<keyword evidence="8" id="KW-0863">Zinc-finger</keyword>
<dbReference type="EMBL" id="CAVLGL010000104">
    <property type="protein sequence ID" value="CAK1598952.1"/>
    <property type="molecule type" value="Genomic_DNA"/>
</dbReference>
<evidence type="ECO:0000256" key="8">
    <source>
        <dbReference type="PROSITE-ProRule" id="PRU00047"/>
    </source>
</evidence>
<dbReference type="PANTHER" id="PTHR37984">
    <property type="entry name" value="PROTEIN CBG26694"/>
    <property type="match status" value="1"/>
</dbReference>
<name>A0AAV1LXW9_9NEOP</name>
<dbReference type="GO" id="GO:0042575">
    <property type="term" value="C:DNA polymerase complex"/>
    <property type="evidence" value="ECO:0007669"/>
    <property type="project" value="UniProtKB-ARBA"/>
</dbReference>
<feature type="compositionally biased region" description="Acidic residues" evidence="9">
    <location>
        <begin position="1291"/>
        <end position="1302"/>
    </location>
</feature>
<dbReference type="GO" id="GO:0015074">
    <property type="term" value="P:DNA integration"/>
    <property type="evidence" value="ECO:0007669"/>
    <property type="project" value="InterPro"/>
</dbReference>
<dbReference type="Proteomes" id="UP001314205">
    <property type="component" value="Unassembled WGS sequence"/>
</dbReference>
<dbReference type="InterPro" id="IPR050951">
    <property type="entry name" value="Retrovirus_Pol_polyprotein"/>
</dbReference>
<accession>A0AAV1LXW9</accession>
<dbReference type="CDD" id="cd01647">
    <property type="entry name" value="RT_LTR"/>
    <property type="match status" value="1"/>
</dbReference>
<dbReference type="FunFam" id="3.10.10.10:FF:000003">
    <property type="entry name" value="Retrovirus-related Pol polyprotein from transposon 297-like Protein"/>
    <property type="match status" value="1"/>
</dbReference>
<evidence type="ECO:0000256" key="2">
    <source>
        <dbReference type="ARBA" id="ARBA00022679"/>
    </source>
</evidence>
<dbReference type="InterPro" id="IPR036397">
    <property type="entry name" value="RNaseH_sf"/>
</dbReference>
<dbReference type="InterPro" id="IPR000477">
    <property type="entry name" value="RT_dom"/>
</dbReference>
<evidence type="ECO:0000259" key="12">
    <source>
        <dbReference type="PROSITE" id="PS50994"/>
    </source>
</evidence>
<keyword evidence="5" id="KW-0255">Endonuclease</keyword>
<dbReference type="GO" id="GO:0004519">
    <property type="term" value="F:endonuclease activity"/>
    <property type="evidence" value="ECO:0007669"/>
    <property type="project" value="UniProtKB-KW"/>
</dbReference>
<dbReference type="FunFam" id="3.30.70.270:FF:000026">
    <property type="entry name" value="Transposon Ty3-G Gag-Pol polyprotein"/>
    <property type="match status" value="1"/>
</dbReference>
<dbReference type="SUPFAM" id="SSF56672">
    <property type="entry name" value="DNA/RNA polymerases"/>
    <property type="match status" value="1"/>
</dbReference>
<dbReference type="FunFam" id="3.30.420.10:FF:000063">
    <property type="entry name" value="Retrovirus-related Pol polyprotein from transposon 297-like Protein"/>
    <property type="match status" value="1"/>
</dbReference>